<feature type="region of interest" description="Disordered" evidence="1">
    <location>
        <begin position="30"/>
        <end position="70"/>
    </location>
</feature>
<dbReference type="Proteomes" id="UP000059574">
    <property type="component" value="Chromosome"/>
</dbReference>
<protein>
    <recommendedName>
        <fullName evidence="3">DUF6318 domain-containing protein</fullName>
    </recommendedName>
</protein>
<dbReference type="InterPro" id="IPR046281">
    <property type="entry name" value="DUF6318"/>
</dbReference>
<dbReference type="AlphaFoldDB" id="A0A0S2M011"/>
<evidence type="ECO:0000313" key="5">
    <source>
        <dbReference type="Proteomes" id="UP000059574"/>
    </source>
</evidence>
<proteinExistence type="predicted"/>
<dbReference type="EMBL" id="CP013200">
    <property type="protein sequence ID" value="ALO66972.1"/>
    <property type="molecule type" value="Genomic_DNA"/>
</dbReference>
<accession>A0A0S2M011</accession>
<feature type="compositionally biased region" description="Polar residues" evidence="1">
    <location>
        <begin position="30"/>
        <end position="41"/>
    </location>
</feature>
<feature type="domain" description="DUF6318" evidence="3">
    <location>
        <begin position="63"/>
        <end position="214"/>
    </location>
</feature>
<gene>
    <name evidence="4" type="ORF">AS189_11310</name>
</gene>
<reference evidence="5" key="1">
    <citation type="submission" date="2015-11" db="EMBL/GenBank/DDBJ databases">
        <authorList>
            <person name="Kumar R."/>
            <person name="Singh D."/>
            <person name="Swarnkar M.K."/>
            <person name="Singh A.K."/>
            <person name="Kumar S."/>
        </authorList>
    </citation>
    <scope>NUCLEOTIDE SEQUENCE [LARGE SCALE GENOMIC DNA]</scope>
    <source>
        <strain evidence="5">ERGS4:06</strain>
    </source>
</reference>
<evidence type="ECO:0000313" key="4">
    <source>
        <dbReference type="EMBL" id="ALO66972.1"/>
    </source>
</evidence>
<dbReference type="PROSITE" id="PS51257">
    <property type="entry name" value="PROKAR_LIPOPROTEIN"/>
    <property type="match status" value="1"/>
</dbReference>
<evidence type="ECO:0000256" key="1">
    <source>
        <dbReference type="SAM" id="MobiDB-lite"/>
    </source>
</evidence>
<feature type="chain" id="PRO_5006602251" description="DUF6318 domain-containing protein" evidence="2">
    <location>
        <begin position="37"/>
        <end position="223"/>
    </location>
</feature>
<name>A0A0S2M011_9MICC</name>
<evidence type="ECO:0000256" key="2">
    <source>
        <dbReference type="SAM" id="SignalP"/>
    </source>
</evidence>
<organism evidence="4 5">
    <name type="scientific">Arthrobacter alpinus</name>
    <dbReference type="NCBI Taxonomy" id="656366"/>
    <lineage>
        <taxon>Bacteria</taxon>
        <taxon>Bacillati</taxon>
        <taxon>Actinomycetota</taxon>
        <taxon>Actinomycetes</taxon>
        <taxon>Micrococcales</taxon>
        <taxon>Micrococcaceae</taxon>
        <taxon>Arthrobacter</taxon>
    </lineage>
</organism>
<dbReference type="Pfam" id="PF19843">
    <property type="entry name" value="DUF6318"/>
    <property type="match status" value="1"/>
</dbReference>
<keyword evidence="2" id="KW-0732">Signal</keyword>
<feature type="compositionally biased region" description="Low complexity" evidence="1">
    <location>
        <begin position="45"/>
        <end position="62"/>
    </location>
</feature>
<feature type="signal peptide" evidence="2">
    <location>
        <begin position="1"/>
        <end position="36"/>
    </location>
</feature>
<evidence type="ECO:0000259" key="3">
    <source>
        <dbReference type="Pfam" id="PF19843"/>
    </source>
</evidence>
<dbReference type="RefSeq" id="WP_062288815.1">
    <property type="nucleotide sequence ID" value="NZ_CP013200.1"/>
</dbReference>
<reference evidence="4 5" key="2">
    <citation type="journal article" date="2016" name="J. Biotechnol.">
        <title>Complete genome sequence of Arthrobacter alpinus ERGS4:06, a yellow pigmented bacterium tolerant to cold and radiations isolated from Sikkim Himalaya.</title>
        <authorList>
            <person name="Kumar R."/>
            <person name="Singh D."/>
            <person name="Swarnkar M.K."/>
            <person name="Singh A.K."/>
            <person name="Kumar S."/>
        </authorList>
    </citation>
    <scope>NUCLEOTIDE SEQUENCE [LARGE SCALE GENOMIC DNA]</scope>
    <source>
        <strain evidence="4 5">ERGS4:06</strain>
    </source>
</reference>
<sequence>MRHTTVEQHGKHRATLALLMAGALALAGCSSSPKTAGTTPPVSVPATSEPATTTAPAPSTAAVYKPATDKGPAENVPVPVLPEKAKEFSKEGLIAFTKYWYSTLGYAFETGDPEPMMAVSGPNCLTCQSIAKMVVAGHSEGKWISGGKMVLGSPEASFVLSAQDDYQVTVMARQEQVKYFKADKSLSKDLGIGIAEGDILVGVFQDDHWLARTVEHLAGSPGS</sequence>